<dbReference type="EMBL" id="JAHZIK010000060">
    <property type="protein sequence ID" value="MBW7453313.1"/>
    <property type="molecule type" value="Genomic_DNA"/>
</dbReference>
<protein>
    <submittedName>
        <fullName evidence="2">Restriction endonuclease</fullName>
    </submittedName>
</protein>
<proteinExistence type="predicted"/>
<dbReference type="Gene3D" id="3.40.1350.10">
    <property type="match status" value="1"/>
</dbReference>
<dbReference type="PANTHER" id="PTHR30015">
    <property type="entry name" value="MRR RESTRICTION SYSTEM PROTEIN"/>
    <property type="match status" value="1"/>
</dbReference>
<dbReference type="SUPFAM" id="SSF52980">
    <property type="entry name" value="Restriction endonuclease-like"/>
    <property type="match status" value="1"/>
</dbReference>
<name>A0ABS7BXC8_9BACL</name>
<organism evidence="2 3">
    <name type="scientific">Paenibacillus sepulcri</name>
    <dbReference type="NCBI Taxonomy" id="359917"/>
    <lineage>
        <taxon>Bacteria</taxon>
        <taxon>Bacillati</taxon>
        <taxon>Bacillota</taxon>
        <taxon>Bacilli</taxon>
        <taxon>Bacillales</taxon>
        <taxon>Paenibacillaceae</taxon>
        <taxon>Paenibacillus</taxon>
    </lineage>
</organism>
<reference evidence="2 3" key="1">
    <citation type="submission" date="2021-07" db="EMBL/GenBank/DDBJ databases">
        <title>Paenibacillus radiodurans sp. nov., isolated from the southeastern edge of Tengger Desert.</title>
        <authorList>
            <person name="Zhang G."/>
        </authorList>
    </citation>
    <scope>NUCLEOTIDE SEQUENCE [LARGE SCALE GENOMIC DNA]</scope>
    <source>
        <strain evidence="2 3">CCM 7311</strain>
    </source>
</reference>
<dbReference type="GO" id="GO:0004519">
    <property type="term" value="F:endonuclease activity"/>
    <property type="evidence" value="ECO:0007669"/>
    <property type="project" value="UniProtKB-KW"/>
</dbReference>
<dbReference type="InterPro" id="IPR007560">
    <property type="entry name" value="Restrct_endonuc_IV_Mrr"/>
</dbReference>
<dbReference type="PANTHER" id="PTHR30015:SF7">
    <property type="entry name" value="TYPE IV METHYL-DIRECTED RESTRICTION ENZYME ECOKMRR"/>
    <property type="match status" value="1"/>
</dbReference>
<evidence type="ECO:0000313" key="3">
    <source>
        <dbReference type="Proteomes" id="UP001519887"/>
    </source>
</evidence>
<dbReference type="Pfam" id="PF04471">
    <property type="entry name" value="Mrr_cat"/>
    <property type="match status" value="1"/>
</dbReference>
<keyword evidence="2" id="KW-0378">Hydrolase</keyword>
<gene>
    <name evidence="2" type="ORF">K0U00_04600</name>
</gene>
<evidence type="ECO:0000259" key="1">
    <source>
        <dbReference type="Pfam" id="PF04471"/>
    </source>
</evidence>
<dbReference type="InterPro" id="IPR052906">
    <property type="entry name" value="Type_IV_Methyl-Rstrct_Enzyme"/>
</dbReference>
<dbReference type="InterPro" id="IPR011856">
    <property type="entry name" value="tRNA_endonuc-like_dom_sf"/>
</dbReference>
<comment type="caution">
    <text evidence="2">The sequence shown here is derived from an EMBL/GenBank/DDBJ whole genome shotgun (WGS) entry which is preliminary data.</text>
</comment>
<keyword evidence="2" id="KW-0255">Endonuclease</keyword>
<dbReference type="RefSeq" id="WP_210042164.1">
    <property type="nucleotide sequence ID" value="NZ_JBHLVU010000073.1"/>
</dbReference>
<dbReference type="InterPro" id="IPR011335">
    <property type="entry name" value="Restrct_endonuc-II-like"/>
</dbReference>
<dbReference type="Proteomes" id="UP001519887">
    <property type="component" value="Unassembled WGS sequence"/>
</dbReference>
<sequence length="316" mass="36599">MKHTSKLHSITASELEFQKWREIILSEEYHILDIGRCFPSEELEEIFLEHAHEINEEHINTLLRRFLMTAGESSRDTTRLEFYKNKELLGSRNDAYNSEYYKRLASEDRFAWEGLSWIIDLLPDNPKMAIDVINAYELAHLSVLDEYDIYGMHDATLIIRKKFIDVKQPRAVLLSLSPREFELLVDALYEKMGYKTTLTSTTRDGGLDVIAESNELGKSEKIIVECKRHESDIGPDYIRALTGVVFSERATKGVLVATSNFTKESVKFAMKNGIELINHDDLVKLLNLYLGSEWSVYLDRIIQIRRLHHVKEEIDG</sequence>
<feature type="domain" description="Restriction endonuclease type IV Mrr" evidence="1">
    <location>
        <begin position="174"/>
        <end position="286"/>
    </location>
</feature>
<keyword evidence="2" id="KW-0540">Nuclease</keyword>
<evidence type="ECO:0000313" key="2">
    <source>
        <dbReference type="EMBL" id="MBW7453313.1"/>
    </source>
</evidence>
<accession>A0ABS7BXC8</accession>
<keyword evidence="3" id="KW-1185">Reference proteome</keyword>